<comment type="caution">
    <text evidence="3">The sequence shown here is derived from an EMBL/GenBank/DDBJ whole genome shotgun (WGS) entry which is preliminary data.</text>
</comment>
<dbReference type="Pfam" id="PF07362">
    <property type="entry name" value="CcdA"/>
    <property type="match status" value="1"/>
</dbReference>
<keyword evidence="1" id="KW-1277">Toxin-antitoxin system</keyword>
<proteinExistence type="predicted"/>
<evidence type="ECO:0000313" key="4">
    <source>
        <dbReference type="Proteomes" id="UP000245474"/>
    </source>
</evidence>
<organism evidence="3 4">
    <name type="scientific">Sediminicurvatus halobius</name>
    <dbReference type="NCBI Taxonomy" id="2182432"/>
    <lineage>
        <taxon>Bacteria</taxon>
        <taxon>Pseudomonadati</taxon>
        <taxon>Pseudomonadota</taxon>
        <taxon>Gammaproteobacteria</taxon>
        <taxon>Chromatiales</taxon>
        <taxon>Ectothiorhodospiraceae</taxon>
        <taxon>Sediminicurvatus</taxon>
    </lineage>
</organism>
<sequence length="68" mass="7894">MAEPRRCLDGRGEGTGDRSFAVSRQASARAALRERREQAWRKESREAIREDNQFAGSRGSLRDRFRRL</sequence>
<dbReference type="RefSeq" id="WP_109679777.1">
    <property type="nucleotide sequence ID" value="NZ_CP086615.1"/>
</dbReference>
<feature type="compositionally biased region" description="Basic and acidic residues" evidence="2">
    <location>
        <begin position="1"/>
        <end position="16"/>
    </location>
</feature>
<feature type="region of interest" description="Disordered" evidence="2">
    <location>
        <begin position="1"/>
        <end position="25"/>
    </location>
</feature>
<keyword evidence="4" id="KW-1185">Reference proteome</keyword>
<dbReference type="InterPro" id="IPR009956">
    <property type="entry name" value="Post-segregation_anti-tox_CcdA"/>
</dbReference>
<evidence type="ECO:0000313" key="3">
    <source>
        <dbReference type="EMBL" id="PWG61626.1"/>
    </source>
</evidence>
<gene>
    <name evidence="3" type="ORF">DEM34_15625</name>
</gene>
<protein>
    <submittedName>
        <fullName evidence="3">Uncharacterized protein</fullName>
    </submittedName>
</protein>
<evidence type="ECO:0000256" key="1">
    <source>
        <dbReference type="ARBA" id="ARBA00022649"/>
    </source>
</evidence>
<dbReference type="AlphaFoldDB" id="A0A2U2MXL3"/>
<accession>A0A2U2MXL3</accession>
<reference evidence="3 4" key="1">
    <citation type="submission" date="2018-05" db="EMBL/GenBank/DDBJ databases">
        <title>Spiribacter halobius sp. nov., a moderately halophilic bacterium isolated from marine solar saltern.</title>
        <authorList>
            <person name="Zheng W.-S."/>
            <person name="Lu D.-C."/>
            <person name="Du Z.-J."/>
        </authorList>
    </citation>
    <scope>NUCLEOTIDE SEQUENCE [LARGE SCALE GENOMIC DNA]</scope>
    <source>
        <strain evidence="3 4">E85</strain>
    </source>
</reference>
<dbReference type="Proteomes" id="UP000245474">
    <property type="component" value="Unassembled WGS sequence"/>
</dbReference>
<dbReference type="EMBL" id="QFFI01000030">
    <property type="protein sequence ID" value="PWG61626.1"/>
    <property type="molecule type" value="Genomic_DNA"/>
</dbReference>
<name>A0A2U2MXL3_9GAMM</name>
<evidence type="ECO:0000256" key="2">
    <source>
        <dbReference type="SAM" id="MobiDB-lite"/>
    </source>
</evidence>